<feature type="region of interest" description="Disordered" evidence="1">
    <location>
        <begin position="125"/>
        <end position="149"/>
    </location>
</feature>
<reference evidence="2 3" key="1">
    <citation type="submission" date="2019-03" db="EMBL/GenBank/DDBJ databases">
        <title>Single cell metagenomics reveals metabolic interactions within the superorganism composed of flagellate Streblomastix strix and complex community of Bacteroidetes bacteria on its surface.</title>
        <authorList>
            <person name="Treitli S.C."/>
            <person name="Kolisko M."/>
            <person name="Husnik F."/>
            <person name="Keeling P."/>
            <person name="Hampl V."/>
        </authorList>
    </citation>
    <scope>NUCLEOTIDE SEQUENCE [LARGE SCALE GENOMIC DNA]</scope>
    <source>
        <strain evidence="2">ST1C</strain>
    </source>
</reference>
<comment type="caution">
    <text evidence="2">The sequence shown here is derived from an EMBL/GenBank/DDBJ whole genome shotgun (WGS) entry which is preliminary data.</text>
</comment>
<name>A0A5J4X768_9EUKA</name>
<sequence length="149" mass="17321">MKQGRSGDTINLDFEFESDEFDLSEEQIIIDDDIGSSEKEYEEDELDNDYYSDKMDDQLGQQDDVMFTSSLMLKSSDQSKYGTQSMYITVSQANMIIQIPTKALSPSLQTQSQQQLLQLQQIQQLKHKRKKEEDEEDEEYEEDTANGEF</sequence>
<dbReference type="AlphaFoldDB" id="A0A5J4X768"/>
<evidence type="ECO:0000313" key="3">
    <source>
        <dbReference type="Proteomes" id="UP000324800"/>
    </source>
</evidence>
<organism evidence="2 3">
    <name type="scientific">Streblomastix strix</name>
    <dbReference type="NCBI Taxonomy" id="222440"/>
    <lineage>
        <taxon>Eukaryota</taxon>
        <taxon>Metamonada</taxon>
        <taxon>Preaxostyla</taxon>
        <taxon>Oxymonadida</taxon>
        <taxon>Streblomastigidae</taxon>
        <taxon>Streblomastix</taxon>
    </lineage>
</organism>
<accession>A0A5J4X768</accession>
<dbReference type="Proteomes" id="UP000324800">
    <property type="component" value="Unassembled WGS sequence"/>
</dbReference>
<evidence type="ECO:0000256" key="1">
    <source>
        <dbReference type="SAM" id="MobiDB-lite"/>
    </source>
</evidence>
<dbReference type="EMBL" id="SNRW01000172">
    <property type="protein sequence ID" value="KAA6402863.1"/>
    <property type="molecule type" value="Genomic_DNA"/>
</dbReference>
<proteinExistence type="predicted"/>
<evidence type="ECO:0000313" key="2">
    <source>
        <dbReference type="EMBL" id="KAA6402863.1"/>
    </source>
</evidence>
<gene>
    <name evidence="2" type="ORF">EZS28_001616</name>
</gene>
<feature type="compositionally biased region" description="Acidic residues" evidence="1">
    <location>
        <begin position="133"/>
        <end position="149"/>
    </location>
</feature>
<protein>
    <submittedName>
        <fullName evidence="2">Uncharacterized protein</fullName>
    </submittedName>
</protein>